<feature type="coiled-coil region" evidence="1">
    <location>
        <begin position="83"/>
        <end position="113"/>
    </location>
</feature>
<reference evidence="2 3" key="1">
    <citation type="submission" date="2014-02" db="EMBL/GenBank/DDBJ databases">
        <title>Kosmotoga genome sequencing.</title>
        <authorList>
            <person name="Pollo S.M."/>
            <person name="Charchuk R."/>
            <person name="Nesbo C.L."/>
        </authorList>
    </citation>
    <scope>NUCLEOTIDE SEQUENCE [LARGE SCALE GENOMIC DNA]</scope>
    <source>
        <strain evidence="2 3">S304</strain>
    </source>
</reference>
<gene>
    <name evidence="2" type="ORF">AT15_08605</name>
</gene>
<accession>A0A176K267</accession>
<evidence type="ECO:0008006" key="4">
    <source>
        <dbReference type="Google" id="ProtNLM"/>
    </source>
</evidence>
<organism evidence="2 3">
    <name type="scientific">Kosmotoga arenicorallina S304</name>
    <dbReference type="NCBI Taxonomy" id="1453497"/>
    <lineage>
        <taxon>Bacteria</taxon>
        <taxon>Thermotogati</taxon>
        <taxon>Thermotogota</taxon>
        <taxon>Thermotogae</taxon>
        <taxon>Kosmotogales</taxon>
        <taxon>Kosmotogaceae</taxon>
        <taxon>Kosmotoga</taxon>
    </lineage>
</organism>
<evidence type="ECO:0000313" key="2">
    <source>
        <dbReference type="EMBL" id="OAA31025.1"/>
    </source>
</evidence>
<evidence type="ECO:0000313" key="3">
    <source>
        <dbReference type="Proteomes" id="UP000077339"/>
    </source>
</evidence>
<proteinExistence type="predicted"/>
<keyword evidence="3" id="KW-1185">Reference proteome</keyword>
<dbReference type="PATRIC" id="fig|1453497.3.peg.1704"/>
<dbReference type="AlphaFoldDB" id="A0A176K267"/>
<sequence length="156" mass="18308">MKLESILKPEAVDAFYRRKTVFTEEIKILNNIVDALEELDDLPVKTALFEIACVRSVKLLLNSGYTFRNLRLFLYGNVLKPFRKKLSSALEKLENKEKELEATIRKVKNFRDHQIVHLDPRFAFEGEKNEGISLKDIKEILEYLQESVRVIFEAEY</sequence>
<protein>
    <recommendedName>
        <fullName evidence="4">HEPN AbiU2-like domain-containing protein</fullName>
    </recommendedName>
</protein>
<keyword evidence="1" id="KW-0175">Coiled coil</keyword>
<name>A0A176K267_9BACT</name>
<dbReference type="OrthoDB" id="47499at2"/>
<dbReference type="RefSeq" id="WP_068346796.1">
    <property type="nucleotide sequence ID" value="NZ_JFHK01000005.1"/>
</dbReference>
<dbReference type="Proteomes" id="UP000077339">
    <property type="component" value="Unassembled WGS sequence"/>
</dbReference>
<comment type="caution">
    <text evidence="2">The sequence shown here is derived from an EMBL/GenBank/DDBJ whole genome shotgun (WGS) entry which is preliminary data.</text>
</comment>
<dbReference type="EMBL" id="JFHK01000005">
    <property type="protein sequence ID" value="OAA31025.1"/>
    <property type="molecule type" value="Genomic_DNA"/>
</dbReference>
<evidence type="ECO:0000256" key="1">
    <source>
        <dbReference type="SAM" id="Coils"/>
    </source>
</evidence>